<dbReference type="SUPFAM" id="SSF143081">
    <property type="entry name" value="BB1717-like"/>
    <property type="match status" value="1"/>
</dbReference>
<dbReference type="EMBL" id="CP036402">
    <property type="protein sequence ID" value="QBI18701.1"/>
    <property type="molecule type" value="Genomic_DNA"/>
</dbReference>
<evidence type="ECO:0000256" key="2">
    <source>
        <dbReference type="ARBA" id="ARBA00022670"/>
    </source>
</evidence>
<dbReference type="GO" id="GO:0006508">
    <property type="term" value="P:proteolysis"/>
    <property type="evidence" value="ECO:0007669"/>
    <property type="project" value="UniProtKB-KW"/>
</dbReference>
<dbReference type="PANTHER" id="PTHR13604:SF0">
    <property type="entry name" value="ABASIC SITE PROCESSING PROTEIN HMCES"/>
    <property type="match status" value="1"/>
</dbReference>
<comment type="similarity">
    <text evidence="1 8">Belongs to the SOS response-associated peptidase family.</text>
</comment>
<keyword evidence="5" id="KW-0190">Covalent protein-DNA linkage</keyword>
<dbReference type="InterPro" id="IPR036590">
    <property type="entry name" value="SRAP-like"/>
</dbReference>
<name>A0A411YBU7_9ACTN</name>
<accession>A0A411YBU7</accession>
<dbReference type="GO" id="GO:0106300">
    <property type="term" value="P:protein-DNA covalent cross-linking repair"/>
    <property type="evidence" value="ECO:0007669"/>
    <property type="project" value="InterPro"/>
</dbReference>
<evidence type="ECO:0000313" key="10">
    <source>
        <dbReference type="EMBL" id="QBI18701.1"/>
    </source>
</evidence>
<evidence type="ECO:0000256" key="4">
    <source>
        <dbReference type="ARBA" id="ARBA00022801"/>
    </source>
</evidence>
<organism evidence="10 11">
    <name type="scientific">Egibacter rhizosphaerae</name>
    <dbReference type="NCBI Taxonomy" id="1670831"/>
    <lineage>
        <taxon>Bacteria</taxon>
        <taxon>Bacillati</taxon>
        <taxon>Actinomycetota</taxon>
        <taxon>Nitriliruptoria</taxon>
        <taxon>Egibacterales</taxon>
        <taxon>Egibacteraceae</taxon>
        <taxon>Egibacter</taxon>
    </lineage>
</organism>
<dbReference type="EC" id="3.4.-.-" evidence="8"/>
<evidence type="ECO:0000256" key="9">
    <source>
        <dbReference type="SAM" id="MobiDB-lite"/>
    </source>
</evidence>
<evidence type="ECO:0000256" key="5">
    <source>
        <dbReference type="ARBA" id="ARBA00023124"/>
    </source>
</evidence>
<reference evidence="10 11" key="1">
    <citation type="submission" date="2019-01" db="EMBL/GenBank/DDBJ databases">
        <title>Egibacter rhizosphaerae EGI 80759T.</title>
        <authorList>
            <person name="Chen D.-D."/>
            <person name="Tian Y."/>
            <person name="Jiao J.-Y."/>
            <person name="Zhang X.-T."/>
            <person name="Zhang Y.-G."/>
            <person name="Zhang Y."/>
            <person name="Xiao M."/>
            <person name="Shu W.-S."/>
            <person name="Li W.-J."/>
        </authorList>
    </citation>
    <scope>NUCLEOTIDE SEQUENCE [LARGE SCALE GENOMIC DNA]</scope>
    <source>
        <strain evidence="10 11">EGI 80759</strain>
    </source>
</reference>
<dbReference type="Gene3D" id="3.90.1680.10">
    <property type="entry name" value="SOS response associated peptidase-like"/>
    <property type="match status" value="1"/>
</dbReference>
<keyword evidence="6" id="KW-0238">DNA-binding</keyword>
<feature type="region of interest" description="Disordered" evidence="9">
    <location>
        <begin position="209"/>
        <end position="238"/>
    </location>
</feature>
<keyword evidence="11" id="KW-1185">Reference proteome</keyword>
<evidence type="ECO:0000256" key="3">
    <source>
        <dbReference type="ARBA" id="ARBA00022763"/>
    </source>
</evidence>
<evidence type="ECO:0000256" key="6">
    <source>
        <dbReference type="ARBA" id="ARBA00023125"/>
    </source>
</evidence>
<dbReference type="RefSeq" id="WP_131153699.1">
    <property type="nucleotide sequence ID" value="NZ_CP036402.1"/>
</dbReference>
<keyword evidence="4 8" id="KW-0378">Hydrolase</keyword>
<sequence length="238" mass="26912">MCGRFVAATDPDGLTRFLMIDERQAPDDEPNYNVAPTQSVCAAAEHDDRRHLVTFRWGLVPSWAKDPKIGNRMINARAESAAEKNAFKSSLRKRRCLIPADAFYEWQRRENGGKRPYLIYRADEAPLTFAGLWSVWRDPNDPEGEFLHTCTVLTTSANETMRELHDRMPVILEPASWDRWLDRDLTDPDGVRDLLAPADDRLLAMHPVSTEVNNPRNNHPGLLEPVDPGDPVQADASA</sequence>
<dbReference type="PANTHER" id="PTHR13604">
    <property type="entry name" value="DC12-RELATED"/>
    <property type="match status" value="1"/>
</dbReference>
<keyword evidence="7" id="KW-0456">Lyase</keyword>
<dbReference type="OrthoDB" id="9782620at2"/>
<dbReference type="AlphaFoldDB" id="A0A411YBU7"/>
<dbReference type="Proteomes" id="UP000291469">
    <property type="component" value="Chromosome"/>
</dbReference>
<evidence type="ECO:0000313" key="11">
    <source>
        <dbReference type="Proteomes" id="UP000291469"/>
    </source>
</evidence>
<proteinExistence type="inferred from homology"/>
<keyword evidence="2 8" id="KW-0645">Protease</keyword>
<evidence type="ECO:0000256" key="8">
    <source>
        <dbReference type="RuleBase" id="RU364100"/>
    </source>
</evidence>
<keyword evidence="3" id="KW-0227">DNA damage</keyword>
<dbReference type="GO" id="GO:0016829">
    <property type="term" value="F:lyase activity"/>
    <property type="evidence" value="ECO:0007669"/>
    <property type="project" value="UniProtKB-KW"/>
</dbReference>
<evidence type="ECO:0000256" key="7">
    <source>
        <dbReference type="ARBA" id="ARBA00023239"/>
    </source>
</evidence>
<dbReference type="KEGG" id="erz:ER308_03450"/>
<dbReference type="GO" id="GO:0008233">
    <property type="term" value="F:peptidase activity"/>
    <property type="evidence" value="ECO:0007669"/>
    <property type="project" value="UniProtKB-KW"/>
</dbReference>
<dbReference type="GO" id="GO:0003697">
    <property type="term" value="F:single-stranded DNA binding"/>
    <property type="evidence" value="ECO:0007669"/>
    <property type="project" value="InterPro"/>
</dbReference>
<gene>
    <name evidence="10" type="ORF">ER308_03450</name>
</gene>
<protein>
    <recommendedName>
        <fullName evidence="8">Abasic site processing protein</fullName>
        <ecNumber evidence="8">3.4.-.-</ecNumber>
    </recommendedName>
</protein>
<dbReference type="InterPro" id="IPR003738">
    <property type="entry name" value="SRAP"/>
</dbReference>
<dbReference type="Pfam" id="PF02586">
    <property type="entry name" value="SRAP"/>
    <property type="match status" value="1"/>
</dbReference>
<evidence type="ECO:0000256" key="1">
    <source>
        <dbReference type="ARBA" id="ARBA00008136"/>
    </source>
</evidence>